<proteinExistence type="predicted"/>
<protein>
    <submittedName>
        <fullName evidence="2">Helix-turn-helix transcriptional regulator</fullName>
    </submittedName>
</protein>
<comment type="caution">
    <text evidence="2">The sequence shown here is derived from an EMBL/GenBank/DDBJ whole genome shotgun (WGS) entry which is preliminary data.</text>
</comment>
<evidence type="ECO:0000313" key="3">
    <source>
        <dbReference type="Proteomes" id="UP001177935"/>
    </source>
</evidence>
<gene>
    <name evidence="2" type="ORF">Q8W42_19905</name>
</gene>
<dbReference type="SUPFAM" id="SSF47413">
    <property type="entry name" value="lambda repressor-like DNA-binding domains"/>
    <property type="match status" value="1"/>
</dbReference>
<dbReference type="CDD" id="cd00093">
    <property type="entry name" value="HTH_XRE"/>
    <property type="match status" value="1"/>
</dbReference>
<dbReference type="AlphaFoldDB" id="A0AB35N2J7"/>
<dbReference type="Proteomes" id="UP001177935">
    <property type="component" value="Unassembled WGS sequence"/>
</dbReference>
<organism evidence="2 3">
    <name type="scientific">Vibrio splendidus</name>
    <dbReference type="NCBI Taxonomy" id="29497"/>
    <lineage>
        <taxon>Bacteria</taxon>
        <taxon>Pseudomonadati</taxon>
        <taxon>Pseudomonadota</taxon>
        <taxon>Gammaproteobacteria</taxon>
        <taxon>Vibrionales</taxon>
        <taxon>Vibrionaceae</taxon>
        <taxon>Vibrio</taxon>
    </lineage>
</organism>
<dbReference type="SMART" id="SM00530">
    <property type="entry name" value="HTH_XRE"/>
    <property type="match status" value="1"/>
</dbReference>
<dbReference type="Pfam" id="PF01381">
    <property type="entry name" value="HTH_3"/>
    <property type="match status" value="1"/>
</dbReference>
<dbReference type="InterPro" id="IPR010982">
    <property type="entry name" value="Lambda_DNA-bd_dom_sf"/>
</dbReference>
<dbReference type="PROSITE" id="PS50943">
    <property type="entry name" value="HTH_CROC1"/>
    <property type="match status" value="1"/>
</dbReference>
<dbReference type="InterPro" id="IPR001387">
    <property type="entry name" value="Cro/C1-type_HTH"/>
</dbReference>
<sequence length="99" mass="11290">MVDLGKKLKAIRIAERLGREDMSQLTDIPRGTIRNYEQGVNKPNVETLTKITNNECFKKYTYWLMTDEVLPESGQISPDFSILSELGIVEKTTNNKKLA</sequence>
<dbReference type="Gene3D" id="1.10.260.40">
    <property type="entry name" value="lambda repressor-like DNA-binding domains"/>
    <property type="match status" value="1"/>
</dbReference>
<reference evidence="2" key="1">
    <citation type="submission" date="2023-07" db="EMBL/GenBank/DDBJ databases">
        <title>Genome content predicts the carbon catabolic preferences of heterotrophic bacteria.</title>
        <authorList>
            <person name="Gralka M."/>
        </authorList>
    </citation>
    <scope>NUCLEOTIDE SEQUENCE</scope>
    <source>
        <strain evidence="2">6E02</strain>
    </source>
</reference>
<name>A0AB35N2J7_VIBSP</name>
<feature type="domain" description="HTH cro/C1-type" evidence="1">
    <location>
        <begin position="8"/>
        <end position="51"/>
    </location>
</feature>
<accession>A0AB35N2J7</accession>
<evidence type="ECO:0000259" key="1">
    <source>
        <dbReference type="PROSITE" id="PS50943"/>
    </source>
</evidence>
<evidence type="ECO:0000313" key="2">
    <source>
        <dbReference type="EMBL" id="MDP2502982.1"/>
    </source>
</evidence>
<dbReference type="EMBL" id="JAUYVL010000016">
    <property type="protein sequence ID" value="MDP2502982.1"/>
    <property type="molecule type" value="Genomic_DNA"/>
</dbReference>
<dbReference type="GO" id="GO:0003677">
    <property type="term" value="F:DNA binding"/>
    <property type="evidence" value="ECO:0007669"/>
    <property type="project" value="InterPro"/>
</dbReference>
<dbReference type="RefSeq" id="WP_102534633.1">
    <property type="nucleotide sequence ID" value="NZ_CAWNTE010000098.1"/>
</dbReference>